<dbReference type="SUPFAM" id="SSF52047">
    <property type="entry name" value="RNI-like"/>
    <property type="match status" value="1"/>
</dbReference>
<accession>A0A0C3BKH4</accession>
<dbReference type="OrthoDB" id="2982757at2759"/>
<gene>
    <name evidence="1" type="ORF">M413DRAFT_31138</name>
</gene>
<dbReference type="AlphaFoldDB" id="A0A0C3BKH4"/>
<keyword evidence="2" id="KW-1185">Reference proteome</keyword>
<proteinExistence type="predicted"/>
<evidence type="ECO:0000313" key="1">
    <source>
        <dbReference type="EMBL" id="KIM37210.1"/>
    </source>
</evidence>
<dbReference type="EMBL" id="KN831799">
    <property type="protein sequence ID" value="KIM37210.1"/>
    <property type="molecule type" value="Genomic_DNA"/>
</dbReference>
<protein>
    <recommendedName>
        <fullName evidence="3">F-box domain-containing protein</fullName>
    </recommendedName>
</protein>
<sequence>MPFDTVAVDEMVSFLDSTPSLQHFVFKGEDDFSHNVASRLDYPRIVSLPNLLTVAVTAPGAGADLLRAINAPQLNDVHLDGFRAHHFEGRWEESLTRPLSETDYALIFSSAGFPQLEELLLIGTDIDDEALLTSIGVPSSLKRVTLRQCARVTGAGLLGFVRGRGRNFALALQDCINVTQLDIISLAAIIEVYVR</sequence>
<dbReference type="HOGENOM" id="CLU_1396479_0_0_1"/>
<reference evidence="2" key="2">
    <citation type="submission" date="2015-01" db="EMBL/GenBank/DDBJ databases">
        <title>Evolutionary Origins and Diversification of the Mycorrhizal Mutualists.</title>
        <authorList>
            <consortium name="DOE Joint Genome Institute"/>
            <consortium name="Mycorrhizal Genomics Consortium"/>
            <person name="Kohler A."/>
            <person name="Kuo A."/>
            <person name="Nagy L.G."/>
            <person name="Floudas D."/>
            <person name="Copeland A."/>
            <person name="Barry K.W."/>
            <person name="Cichocki N."/>
            <person name="Veneault-Fourrey C."/>
            <person name="LaButti K."/>
            <person name="Lindquist E.A."/>
            <person name="Lipzen A."/>
            <person name="Lundell T."/>
            <person name="Morin E."/>
            <person name="Murat C."/>
            <person name="Riley R."/>
            <person name="Ohm R."/>
            <person name="Sun H."/>
            <person name="Tunlid A."/>
            <person name="Henrissat B."/>
            <person name="Grigoriev I.V."/>
            <person name="Hibbett D.S."/>
            <person name="Martin F."/>
        </authorList>
    </citation>
    <scope>NUCLEOTIDE SEQUENCE [LARGE SCALE GENOMIC DNA]</scope>
    <source>
        <strain evidence="2">h7</strain>
    </source>
</reference>
<name>A0A0C3BKH4_HEBCY</name>
<organism evidence="1 2">
    <name type="scientific">Hebeloma cylindrosporum</name>
    <dbReference type="NCBI Taxonomy" id="76867"/>
    <lineage>
        <taxon>Eukaryota</taxon>
        <taxon>Fungi</taxon>
        <taxon>Dikarya</taxon>
        <taxon>Basidiomycota</taxon>
        <taxon>Agaricomycotina</taxon>
        <taxon>Agaricomycetes</taxon>
        <taxon>Agaricomycetidae</taxon>
        <taxon>Agaricales</taxon>
        <taxon>Agaricineae</taxon>
        <taxon>Hymenogastraceae</taxon>
        <taxon>Hebeloma</taxon>
    </lineage>
</organism>
<dbReference type="Proteomes" id="UP000053424">
    <property type="component" value="Unassembled WGS sequence"/>
</dbReference>
<dbReference type="InterPro" id="IPR032675">
    <property type="entry name" value="LRR_dom_sf"/>
</dbReference>
<reference evidence="1 2" key="1">
    <citation type="submission" date="2014-04" db="EMBL/GenBank/DDBJ databases">
        <authorList>
            <consortium name="DOE Joint Genome Institute"/>
            <person name="Kuo A."/>
            <person name="Gay G."/>
            <person name="Dore J."/>
            <person name="Kohler A."/>
            <person name="Nagy L.G."/>
            <person name="Floudas D."/>
            <person name="Copeland A."/>
            <person name="Barry K.W."/>
            <person name="Cichocki N."/>
            <person name="Veneault-Fourrey C."/>
            <person name="LaButti K."/>
            <person name="Lindquist E.A."/>
            <person name="Lipzen A."/>
            <person name="Lundell T."/>
            <person name="Morin E."/>
            <person name="Murat C."/>
            <person name="Sun H."/>
            <person name="Tunlid A."/>
            <person name="Henrissat B."/>
            <person name="Grigoriev I.V."/>
            <person name="Hibbett D.S."/>
            <person name="Martin F."/>
            <person name="Nordberg H.P."/>
            <person name="Cantor M.N."/>
            <person name="Hua S.X."/>
        </authorList>
    </citation>
    <scope>NUCLEOTIDE SEQUENCE [LARGE SCALE GENOMIC DNA]</scope>
    <source>
        <strain evidence="2">h7</strain>
    </source>
</reference>
<evidence type="ECO:0008006" key="3">
    <source>
        <dbReference type="Google" id="ProtNLM"/>
    </source>
</evidence>
<evidence type="ECO:0000313" key="2">
    <source>
        <dbReference type="Proteomes" id="UP000053424"/>
    </source>
</evidence>
<dbReference type="Gene3D" id="3.80.10.10">
    <property type="entry name" value="Ribonuclease Inhibitor"/>
    <property type="match status" value="1"/>
</dbReference>